<dbReference type="InterPro" id="IPR000504">
    <property type="entry name" value="RRM_dom"/>
</dbReference>
<dbReference type="SUPFAM" id="SSF54928">
    <property type="entry name" value="RNA-binding domain, RBD"/>
    <property type="match status" value="1"/>
</dbReference>
<dbReference type="AlphaFoldDB" id="A0A6A6PEX3"/>
<evidence type="ECO:0000313" key="15">
    <source>
        <dbReference type="Proteomes" id="UP000799766"/>
    </source>
</evidence>
<evidence type="ECO:0000313" key="14">
    <source>
        <dbReference type="EMBL" id="KAF2462307.1"/>
    </source>
</evidence>
<comment type="function">
    <text evidence="9 11">Plays a role in maintaining the mitochondrial genome and in controlling the mtDNA escape. Involved in the regulation of mtDNA nucleotide structure and number. May have a dispensable role in early maturation of pre-rRNA.</text>
</comment>
<dbReference type="PANTHER" id="PTHR32198">
    <property type="entry name" value="MITOCHONDRIAL ESCAPE PROTEIN 2"/>
    <property type="match status" value="1"/>
</dbReference>
<feature type="compositionally biased region" description="Low complexity" evidence="12">
    <location>
        <begin position="1"/>
        <end position="12"/>
    </location>
</feature>
<comment type="subcellular location">
    <subcellularLocation>
        <location evidence="1 11">Mitochondrion inner membrane</location>
        <topology evidence="1 11">Single-pass membrane protein</topology>
    </subcellularLocation>
</comment>
<dbReference type="InterPro" id="IPR035979">
    <property type="entry name" value="RBD_domain_sf"/>
</dbReference>
<keyword evidence="5 11" id="KW-0999">Mitochondrion inner membrane</keyword>
<evidence type="ECO:0000256" key="9">
    <source>
        <dbReference type="ARBA" id="ARBA00025276"/>
    </source>
</evidence>
<keyword evidence="6" id="KW-1133">Transmembrane helix</keyword>
<evidence type="ECO:0000256" key="5">
    <source>
        <dbReference type="ARBA" id="ARBA00022792"/>
    </source>
</evidence>
<feature type="region of interest" description="Disordered" evidence="12">
    <location>
        <begin position="1"/>
        <end position="36"/>
    </location>
</feature>
<dbReference type="GO" id="GO:0003723">
    <property type="term" value="F:RNA binding"/>
    <property type="evidence" value="ECO:0007669"/>
    <property type="project" value="UniProtKB-UniRule"/>
</dbReference>
<evidence type="ECO:0000256" key="3">
    <source>
        <dbReference type="ARBA" id="ARBA00020222"/>
    </source>
</evidence>
<keyword evidence="15" id="KW-1185">Reference proteome</keyword>
<dbReference type="GO" id="GO:0005743">
    <property type="term" value="C:mitochondrial inner membrane"/>
    <property type="evidence" value="ECO:0007669"/>
    <property type="project" value="UniProtKB-SubCell"/>
</dbReference>
<dbReference type="GO" id="GO:0006397">
    <property type="term" value="P:mRNA processing"/>
    <property type="evidence" value="ECO:0007669"/>
    <property type="project" value="UniProtKB-UniRule"/>
</dbReference>
<evidence type="ECO:0000256" key="7">
    <source>
        <dbReference type="ARBA" id="ARBA00023128"/>
    </source>
</evidence>
<dbReference type="Pfam" id="PF00076">
    <property type="entry name" value="RRM_1"/>
    <property type="match status" value="1"/>
</dbReference>
<reference evidence="14" key="1">
    <citation type="journal article" date="2020" name="Stud. Mycol.">
        <title>101 Dothideomycetes genomes: a test case for predicting lifestyles and emergence of pathogens.</title>
        <authorList>
            <person name="Haridas S."/>
            <person name="Albert R."/>
            <person name="Binder M."/>
            <person name="Bloem J."/>
            <person name="Labutti K."/>
            <person name="Salamov A."/>
            <person name="Andreopoulos B."/>
            <person name="Baker S."/>
            <person name="Barry K."/>
            <person name="Bills G."/>
            <person name="Bluhm B."/>
            <person name="Cannon C."/>
            <person name="Castanera R."/>
            <person name="Culley D."/>
            <person name="Daum C."/>
            <person name="Ezra D."/>
            <person name="Gonzalez J."/>
            <person name="Henrissat B."/>
            <person name="Kuo A."/>
            <person name="Liang C."/>
            <person name="Lipzen A."/>
            <person name="Lutzoni F."/>
            <person name="Magnuson J."/>
            <person name="Mondo S."/>
            <person name="Nolan M."/>
            <person name="Ohm R."/>
            <person name="Pangilinan J."/>
            <person name="Park H.-J."/>
            <person name="Ramirez L."/>
            <person name="Alfaro M."/>
            <person name="Sun H."/>
            <person name="Tritt A."/>
            <person name="Yoshinaga Y."/>
            <person name="Zwiers L.-H."/>
            <person name="Turgeon B."/>
            <person name="Goodwin S."/>
            <person name="Spatafora J."/>
            <person name="Crous P."/>
            <person name="Grigoriev I."/>
        </authorList>
    </citation>
    <scope>NUCLEOTIDE SEQUENCE</scope>
    <source>
        <strain evidence="14">ATCC 16933</strain>
    </source>
</reference>
<evidence type="ECO:0000256" key="11">
    <source>
        <dbReference type="RuleBase" id="RU367108"/>
    </source>
</evidence>
<sequence>MATPRWRAGIRPPARPGRFDSTGRRPYSSDLGEGKTGHIHADSNEAIVFFNNVFPVQLQWLLHLPIKTEKTIPEVMKRVKSPTVAAADPLKIIQKAKLEEHGKIKITDFLPRVKEGGAFVKFSHDASTTPSQIEEKLKAYLKDKQIKPWWNPFERIRVNLVKGRPWVEDLYRSPSPRLKVEFVPTSPGAEAAELSQEQLYSFFRPYGKLSDIISQPSDSKIIPKFAYLDFASIRRSTMAKNCLHGFVVPSSTGGGKAGTLLRLTYAPKAKAHWIRDWLFNHPRIVVPAVAALVAGITVAIFDPLRTWFVEAHITRAFHITDSSVFRWLKSQAGDALSSQLGRLRELGGGRGRRSGGDVNLEAIWDDRKNNIEQVRTWLDESVDTFMVVTGPRGSGKRELIDQALGGEERGNRRDRLVLDCKPIQEARGDAATINAAAAQVGYRPVFSWMNSISGLIDMAAQGAAGVKPGFSETLDSQLGKIWNTTAVALKRIALHHRKKDGKDDKDAQLPDDEWLEAHPEHRPVLIVENFGWKSQQEEAIYDKIAEWASRLTTTNVAHVIFLANDSSFSKYLSRALPDRVFRQISLSDCTPEVARRFVLTHLQSDSSAEGEFSSNSTVKTILDRSDGNRLKKAEADAPSTDPVDLDLLDDCLERLGGRLTDLEFFARRIKAGETPSGAVNTMISQSSSEILKMYLLPPESTPSSSSAPSTQPRDWTPVQAYHLVTSLCDSPAGTIPYASLLQSYPFSGSYGVSALRALERAELISVTTTPSGRPSAVKPSRPIFLSAFRALAKDRVLGAQMRSQSLGERIAGENAAIRKAEEELGELMSVAEKAAGAGGVRAVERVRSRVLWLVGKIEGSQKKVEEWEREKGAVGKVVDEEF</sequence>
<keyword evidence="7 11" id="KW-0496">Mitochondrion</keyword>
<protein>
    <recommendedName>
        <fullName evidence="3 11">Mitochondrial escape protein 2</fullName>
    </recommendedName>
</protein>
<keyword evidence="10 11" id="KW-0694">RNA-binding</keyword>
<proteinExistence type="inferred from homology"/>
<keyword evidence="8" id="KW-0472">Membrane</keyword>
<evidence type="ECO:0000256" key="8">
    <source>
        <dbReference type="ARBA" id="ARBA00023136"/>
    </source>
</evidence>
<keyword evidence="11" id="KW-0507">mRNA processing</keyword>
<dbReference type="InterPro" id="IPR034260">
    <property type="entry name" value="Yme2_RRM"/>
</dbReference>
<dbReference type="InterPro" id="IPR039627">
    <property type="entry name" value="Yme2_C"/>
</dbReference>
<feature type="domain" description="RRM" evidence="13">
    <location>
        <begin position="176"/>
        <end position="268"/>
    </location>
</feature>
<comment type="similarity">
    <text evidence="2 11">Belongs to the YME2 family.</text>
</comment>
<evidence type="ECO:0000256" key="4">
    <source>
        <dbReference type="ARBA" id="ARBA00022692"/>
    </source>
</evidence>
<evidence type="ECO:0000256" key="6">
    <source>
        <dbReference type="ARBA" id="ARBA00022989"/>
    </source>
</evidence>
<name>A0A6A6PEX3_9PEZI</name>
<dbReference type="PROSITE" id="PS50102">
    <property type="entry name" value="RRM"/>
    <property type="match status" value="1"/>
</dbReference>
<evidence type="ECO:0000259" key="13">
    <source>
        <dbReference type="PROSITE" id="PS50102"/>
    </source>
</evidence>
<accession>A0A6A6PEX3</accession>
<dbReference type="InterPro" id="IPR018850">
    <property type="entry name" value="Mt_escape_2_C"/>
</dbReference>
<dbReference type="CDD" id="cd12433">
    <property type="entry name" value="RRM_Yme2p_like"/>
    <property type="match status" value="1"/>
</dbReference>
<gene>
    <name evidence="14" type="ORF">BDY21DRAFT_383263</name>
</gene>
<keyword evidence="4" id="KW-0812">Transmembrane</keyword>
<dbReference type="Pfam" id="PF10443">
    <property type="entry name" value="RNA12"/>
    <property type="match status" value="1"/>
</dbReference>
<dbReference type="OrthoDB" id="10267654at2759"/>
<organism evidence="14 15">
    <name type="scientific">Lineolata rhizophorae</name>
    <dbReference type="NCBI Taxonomy" id="578093"/>
    <lineage>
        <taxon>Eukaryota</taxon>
        <taxon>Fungi</taxon>
        <taxon>Dikarya</taxon>
        <taxon>Ascomycota</taxon>
        <taxon>Pezizomycotina</taxon>
        <taxon>Dothideomycetes</taxon>
        <taxon>Dothideomycetes incertae sedis</taxon>
        <taxon>Lineolatales</taxon>
        <taxon>Lineolataceae</taxon>
        <taxon>Lineolata</taxon>
    </lineage>
</organism>
<evidence type="ECO:0000256" key="2">
    <source>
        <dbReference type="ARBA" id="ARBA00010320"/>
    </source>
</evidence>
<evidence type="ECO:0000256" key="1">
    <source>
        <dbReference type="ARBA" id="ARBA00004434"/>
    </source>
</evidence>
<dbReference type="PANTHER" id="PTHR32198:SF2">
    <property type="entry name" value="MITOCHONDRIAL ESCAPE PROTEIN 2"/>
    <property type="match status" value="1"/>
</dbReference>
<dbReference type="Proteomes" id="UP000799766">
    <property type="component" value="Unassembled WGS sequence"/>
</dbReference>
<evidence type="ECO:0000256" key="12">
    <source>
        <dbReference type="SAM" id="MobiDB-lite"/>
    </source>
</evidence>
<evidence type="ECO:0000256" key="10">
    <source>
        <dbReference type="PROSITE-ProRule" id="PRU00176"/>
    </source>
</evidence>
<dbReference type="EMBL" id="MU001670">
    <property type="protein sequence ID" value="KAF2462307.1"/>
    <property type="molecule type" value="Genomic_DNA"/>
</dbReference>